<dbReference type="EMBL" id="BASZ01000001">
    <property type="protein sequence ID" value="GAD47646.1"/>
    <property type="molecule type" value="Genomic_DNA"/>
</dbReference>
<dbReference type="Pfam" id="PF00561">
    <property type="entry name" value="Abhydrolase_1"/>
    <property type="match status" value="1"/>
</dbReference>
<sequence>MTDTPKTMPYGEGQISYHEKGEGEVLFMLHGSGPGVTAWMNFGGNIPVFAEHYRCIAPDLPGYGGSSPVAGDPVGGAVEAVLHMMDQLGIESAYIVGNSYGAMVGGRFAANYPDRIKKLVTIGGIGVPLFSGFPYEGIARLSEFVENPTREMIVYWLRSMVYNPEMLTEELIESRLSVAQEPGAKETNARMYSRQVLDMIAAGMSGPDAVQGFAYLPKIQAPTLMTWGRDDRVNPLDIAMLPLRLIPNVELHVFSKCGHWAMIEQKAAFEQVVLGFLAR</sequence>
<dbReference type="PANTHER" id="PTHR43798">
    <property type="entry name" value="MONOACYLGLYCEROL LIPASE"/>
    <property type="match status" value="1"/>
</dbReference>
<dbReference type="GO" id="GO:0016020">
    <property type="term" value="C:membrane"/>
    <property type="evidence" value="ECO:0007669"/>
    <property type="project" value="TreeGrafter"/>
</dbReference>
<accession>U2Y3Q6</accession>
<feature type="domain" description="AB hydrolase-1" evidence="1">
    <location>
        <begin position="25"/>
        <end position="264"/>
    </location>
</feature>
<dbReference type="AlphaFoldDB" id="U2Y3Q6"/>
<dbReference type="Gene3D" id="3.40.50.1820">
    <property type="entry name" value="alpha/beta hydrolase"/>
    <property type="match status" value="1"/>
</dbReference>
<proteinExistence type="predicted"/>
<dbReference type="PANTHER" id="PTHR43798:SF33">
    <property type="entry name" value="HYDROLASE, PUTATIVE (AFU_ORTHOLOGUE AFUA_2G14860)-RELATED"/>
    <property type="match status" value="1"/>
</dbReference>
<reference evidence="2 3" key="1">
    <citation type="submission" date="2013-09" db="EMBL/GenBank/DDBJ databases">
        <title>Whole genome shotgun sequence of Novosphingobium tardaugens NBRC 16725.</title>
        <authorList>
            <person name="Isaki S."/>
            <person name="Hosoyama A."/>
            <person name="Tsuchikane K."/>
            <person name="Katsumata H."/>
            <person name="Ando Y."/>
            <person name="Yamazaki S."/>
            <person name="Fujita N."/>
        </authorList>
    </citation>
    <scope>NUCLEOTIDE SEQUENCE [LARGE SCALE GENOMIC DNA]</scope>
    <source>
        <strain evidence="2 3">NBRC 16725</strain>
    </source>
</reference>
<dbReference type="InterPro" id="IPR029058">
    <property type="entry name" value="AB_hydrolase_fold"/>
</dbReference>
<dbReference type="PRINTS" id="PR00412">
    <property type="entry name" value="EPOXHYDRLASE"/>
</dbReference>
<dbReference type="Proteomes" id="UP000016568">
    <property type="component" value="Unassembled WGS sequence"/>
</dbReference>
<name>U2Y3Q6_9SPHN</name>
<keyword evidence="2" id="KW-0378">Hydrolase</keyword>
<evidence type="ECO:0000259" key="1">
    <source>
        <dbReference type="Pfam" id="PF00561"/>
    </source>
</evidence>
<organism evidence="2 3">
    <name type="scientific">Caenibius tardaugens NBRC 16725</name>
    <dbReference type="NCBI Taxonomy" id="1219035"/>
    <lineage>
        <taxon>Bacteria</taxon>
        <taxon>Pseudomonadati</taxon>
        <taxon>Pseudomonadota</taxon>
        <taxon>Alphaproteobacteria</taxon>
        <taxon>Sphingomonadales</taxon>
        <taxon>Erythrobacteraceae</taxon>
        <taxon>Caenibius</taxon>
    </lineage>
</organism>
<evidence type="ECO:0000313" key="2">
    <source>
        <dbReference type="EMBL" id="GAD47646.1"/>
    </source>
</evidence>
<dbReference type="KEGG" id="ntd:EGO55_15045"/>
<dbReference type="InterPro" id="IPR000073">
    <property type="entry name" value="AB_hydrolase_1"/>
</dbReference>
<comment type="caution">
    <text evidence="2">The sequence shown here is derived from an EMBL/GenBank/DDBJ whole genome shotgun (WGS) entry which is preliminary data.</text>
</comment>
<evidence type="ECO:0000313" key="3">
    <source>
        <dbReference type="Proteomes" id="UP000016568"/>
    </source>
</evidence>
<dbReference type="eggNOG" id="COG2021">
    <property type="taxonomic scope" value="Bacteria"/>
</dbReference>
<dbReference type="RefSeq" id="WP_021688553.1">
    <property type="nucleotide sequence ID" value="NZ_BASZ01000001.1"/>
</dbReference>
<protein>
    <submittedName>
        <fullName evidence="2">Putative hydrolase</fullName>
    </submittedName>
</protein>
<dbReference type="OrthoDB" id="8680283at2"/>
<dbReference type="SUPFAM" id="SSF53474">
    <property type="entry name" value="alpha/beta-Hydrolases"/>
    <property type="match status" value="1"/>
</dbReference>
<dbReference type="InterPro" id="IPR000639">
    <property type="entry name" value="Epox_hydrolase-like"/>
</dbReference>
<dbReference type="PRINTS" id="PR00111">
    <property type="entry name" value="ABHYDROLASE"/>
</dbReference>
<dbReference type="GO" id="GO:0016787">
    <property type="term" value="F:hydrolase activity"/>
    <property type="evidence" value="ECO:0007669"/>
    <property type="project" value="UniProtKB-KW"/>
</dbReference>
<keyword evidence="3" id="KW-1185">Reference proteome</keyword>
<gene>
    <name evidence="2" type="ORF">NT2_01_04170</name>
</gene>
<dbReference type="InterPro" id="IPR050266">
    <property type="entry name" value="AB_hydrolase_sf"/>
</dbReference>